<protein>
    <submittedName>
        <fullName evidence="12">Uncharacterized protein</fullName>
    </submittedName>
</protein>
<keyword evidence="6" id="KW-0010">Activator</keyword>
<proteinExistence type="predicted"/>
<dbReference type="Pfam" id="PF14839">
    <property type="entry name" value="DOR"/>
    <property type="match status" value="1"/>
</dbReference>
<evidence type="ECO:0000256" key="7">
    <source>
        <dbReference type="ARBA" id="ARBA00023163"/>
    </source>
</evidence>
<comment type="caution">
    <text evidence="12">The sequence shown here is derived from an EMBL/GenBank/DDBJ whole genome shotgun (WGS) entry which is preliminary data.</text>
</comment>
<keyword evidence="9" id="KW-0968">Cytoplasmic vesicle</keyword>
<evidence type="ECO:0000256" key="11">
    <source>
        <dbReference type="SAM" id="MobiDB-lite"/>
    </source>
</evidence>
<reference evidence="12" key="1">
    <citation type="submission" date="2021-01" db="EMBL/GenBank/DDBJ databases">
        <title>A chromosome-scale assembly of European eel, Anguilla anguilla.</title>
        <authorList>
            <person name="Henkel C."/>
            <person name="Jong-Raadsen S.A."/>
            <person name="Dufour S."/>
            <person name="Weltzien F.-A."/>
            <person name="Palstra A.P."/>
            <person name="Pelster B."/>
            <person name="Spaink H.P."/>
            <person name="Van Den Thillart G.E."/>
            <person name="Jansen H."/>
            <person name="Zahm M."/>
            <person name="Klopp C."/>
            <person name="Cedric C."/>
            <person name="Louis A."/>
            <person name="Berthelot C."/>
            <person name="Parey E."/>
            <person name="Roest Crollius H."/>
            <person name="Montfort J."/>
            <person name="Robinson-Rechavi M."/>
            <person name="Bucao C."/>
            <person name="Bouchez O."/>
            <person name="Gislard M."/>
            <person name="Lluch J."/>
            <person name="Milhes M."/>
            <person name="Lampietro C."/>
            <person name="Lopez Roques C."/>
            <person name="Donnadieu C."/>
            <person name="Braasch I."/>
            <person name="Desvignes T."/>
            <person name="Postlethwait J."/>
            <person name="Bobe J."/>
            <person name="Guiguen Y."/>
            <person name="Dirks R."/>
        </authorList>
    </citation>
    <scope>NUCLEOTIDE SEQUENCE</scope>
    <source>
        <strain evidence="12">Tag_6206</strain>
        <tissue evidence="12">Liver</tissue>
    </source>
</reference>
<accession>A0A9D3S666</accession>
<keyword evidence="4" id="KW-0072">Autophagy</keyword>
<organism evidence="12 13">
    <name type="scientific">Anguilla anguilla</name>
    <name type="common">European freshwater eel</name>
    <name type="synonym">Muraena anguilla</name>
    <dbReference type="NCBI Taxonomy" id="7936"/>
    <lineage>
        <taxon>Eukaryota</taxon>
        <taxon>Metazoa</taxon>
        <taxon>Chordata</taxon>
        <taxon>Craniata</taxon>
        <taxon>Vertebrata</taxon>
        <taxon>Euteleostomi</taxon>
        <taxon>Actinopterygii</taxon>
        <taxon>Neopterygii</taxon>
        <taxon>Teleostei</taxon>
        <taxon>Anguilliformes</taxon>
        <taxon>Anguillidae</taxon>
        <taxon>Anguilla</taxon>
    </lineage>
</organism>
<keyword evidence="3" id="KW-0963">Cytoplasm</keyword>
<evidence type="ECO:0000256" key="1">
    <source>
        <dbReference type="ARBA" id="ARBA00004419"/>
    </source>
</evidence>
<dbReference type="InterPro" id="IPR029431">
    <property type="entry name" value="TP53INP"/>
</dbReference>
<feature type="region of interest" description="Disordered" evidence="11">
    <location>
        <begin position="115"/>
        <end position="143"/>
    </location>
</feature>
<evidence type="ECO:0000256" key="10">
    <source>
        <dbReference type="ARBA" id="ARBA00034306"/>
    </source>
</evidence>
<evidence type="ECO:0000256" key="6">
    <source>
        <dbReference type="ARBA" id="ARBA00023159"/>
    </source>
</evidence>
<name>A0A9D3S666_ANGAN</name>
<sequence>MSVYAVHAPRRTLRDTACRSLDQPLHRVEAQRRPSGHAACYATALSARTSFPEQAKQGRLAQRPRRRRAPAPVPERAAPPQPAPRWQRPAGQERRRRARAPAWAAAVQLLTAALPVPPSSASPRPASSPLAPPPLLLPHLSSPRPETHLAMLGLCVS</sequence>
<dbReference type="GO" id="GO:0016604">
    <property type="term" value="C:nuclear body"/>
    <property type="evidence" value="ECO:0007669"/>
    <property type="project" value="UniProtKB-SubCell"/>
</dbReference>
<feature type="compositionally biased region" description="Pro residues" evidence="11">
    <location>
        <begin position="71"/>
        <end position="83"/>
    </location>
</feature>
<evidence type="ECO:0000256" key="3">
    <source>
        <dbReference type="ARBA" id="ARBA00022490"/>
    </source>
</evidence>
<evidence type="ECO:0000256" key="5">
    <source>
        <dbReference type="ARBA" id="ARBA00023015"/>
    </source>
</evidence>
<dbReference type="AlphaFoldDB" id="A0A9D3S666"/>
<evidence type="ECO:0000256" key="9">
    <source>
        <dbReference type="ARBA" id="ARBA00023329"/>
    </source>
</evidence>
<dbReference type="GO" id="GO:0031410">
    <property type="term" value="C:cytoplasmic vesicle"/>
    <property type="evidence" value="ECO:0007669"/>
    <property type="project" value="UniProtKB-KW"/>
</dbReference>
<evidence type="ECO:0000313" key="13">
    <source>
        <dbReference type="Proteomes" id="UP001044222"/>
    </source>
</evidence>
<evidence type="ECO:0000313" key="12">
    <source>
        <dbReference type="EMBL" id="KAG5857054.1"/>
    </source>
</evidence>
<dbReference type="EMBL" id="JAFIRN010000001">
    <property type="protein sequence ID" value="KAG5857054.1"/>
    <property type="molecule type" value="Genomic_DNA"/>
</dbReference>
<comment type="subcellular location">
    <subcellularLocation>
        <location evidence="2">Cytoplasm</location>
        <location evidence="2">Cytosol</location>
    </subcellularLocation>
    <subcellularLocation>
        <location evidence="1">Cytoplasmic vesicle</location>
        <location evidence="1">Autophagosome</location>
    </subcellularLocation>
    <subcellularLocation>
        <location evidence="10">Nucleus</location>
        <location evidence="10">Nuclear body</location>
    </subcellularLocation>
</comment>
<dbReference type="GO" id="GO:0006914">
    <property type="term" value="P:autophagy"/>
    <property type="evidence" value="ECO:0007669"/>
    <property type="project" value="UniProtKB-KW"/>
</dbReference>
<keyword evidence="5" id="KW-0805">Transcription regulation</keyword>
<evidence type="ECO:0000256" key="4">
    <source>
        <dbReference type="ARBA" id="ARBA00023006"/>
    </source>
</evidence>
<dbReference type="Proteomes" id="UP001044222">
    <property type="component" value="Unassembled WGS sequence"/>
</dbReference>
<feature type="region of interest" description="Disordered" evidence="11">
    <location>
        <begin position="50"/>
        <end position="102"/>
    </location>
</feature>
<evidence type="ECO:0000256" key="2">
    <source>
        <dbReference type="ARBA" id="ARBA00004514"/>
    </source>
</evidence>
<dbReference type="GO" id="GO:0005829">
    <property type="term" value="C:cytosol"/>
    <property type="evidence" value="ECO:0007669"/>
    <property type="project" value="UniProtKB-SubCell"/>
</dbReference>
<evidence type="ECO:0000256" key="8">
    <source>
        <dbReference type="ARBA" id="ARBA00023242"/>
    </source>
</evidence>
<keyword evidence="8" id="KW-0539">Nucleus</keyword>
<keyword evidence="7" id="KW-0804">Transcription</keyword>
<keyword evidence="13" id="KW-1185">Reference proteome</keyword>
<gene>
    <name evidence="12" type="ORF">ANANG_G00014500</name>
</gene>
<dbReference type="GO" id="GO:0005776">
    <property type="term" value="C:autophagosome"/>
    <property type="evidence" value="ECO:0007669"/>
    <property type="project" value="UniProtKB-SubCell"/>
</dbReference>